<gene>
    <name evidence="1" type="ORF">VNO78_20715</name>
</gene>
<evidence type="ECO:0000313" key="1">
    <source>
        <dbReference type="EMBL" id="KAK7392281.1"/>
    </source>
</evidence>
<dbReference type="AlphaFoldDB" id="A0AAN9SAW2"/>
<evidence type="ECO:0000313" key="2">
    <source>
        <dbReference type="Proteomes" id="UP001386955"/>
    </source>
</evidence>
<dbReference type="Proteomes" id="UP001386955">
    <property type="component" value="Unassembled WGS sequence"/>
</dbReference>
<accession>A0AAN9SAW2</accession>
<dbReference type="EMBL" id="JAYMYS010000005">
    <property type="protein sequence ID" value="KAK7392281.1"/>
    <property type="molecule type" value="Genomic_DNA"/>
</dbReference>
<keyword evidence="2" id="KW-1185">Reference proteome</keyword>
<sequence length="100" mass="11132">MICINDNFFHNSINGKNTTSLSEKARAILSRASPPIVVAQLTSIQTVPPRFLPHYNQTLLLVIRHSLWSYGFVMLDSLLLLLCIDISLNGLAGHECVELI</sequence>
<reference evidence="1 2" key="1">
    <citation type="submission" date="2024-01" db="EMBL/GenBank/DDBJ databases">
        <title>The genomes of 5 underutilized Papilionoideae crops provide insights into root nodulation and disease resistanc.</title>
        <authorList>
            <person name="Jiang F."/>
        </authorList>
    </citation>
    <scope>NUCLEOTIDE SEQUENCE [LARGE SCALE GENOMIC DNA]</scope>
    <source>
        <strain evidence="1">DUOXIRENSHENG_FW03</strain>
        <tissue evidence="1">Leaves</tissue>
    </source>
</reference>
<name>A0AAN9SAW2_PSOTE</name>
<protein>
    <submittedName>
        <fullName evidence="1">Uncharacterized protein</fullName>
    </submittedName>
</protein>
<organism evidence="1 2">
    <name type="scientific">Psophocarpus tetragonolobus</name>
    <name type="common">Winged bean</name>
    <name type="synonym">Dolichos tetragonolobus</name>
    <dbReference type="NCBI Taxonomy" id="3891"/>
    <lineage>
        <taxon>Eukaryota</taxon>
        <taxon>Viridiplantae</taxon>
        <taxon>Streptophyta</taxon>
        <taxon>Embryophyta</taxon>
        <taxon>Tracheophyta</taxon>
        <taxon>Spermatophyta</taxon>
        <taxon>Magnoliopsida</taxon>
        <taxon>eudicotyledons</taxon>
        <taxon>Gunneridae</taxon>
        <taxon>Pentapetalae</taxon>
        <taxon>rosids</taxon>
        <taxon>fabids</taxon>
        <taxon>Fabales</taxon>
        <taxon>Fabaceae</taxon>
        <taxon>Papilionoideae</taxon>
        <taxon>50 kb inversion clade</taxon>
        <taxon>NPAAA clade</taxon>
        <taxon>indigoferoid/millettioid clade</taxon>
        <taxon>Phaseoleae</taxon>
        <taxon>Psophocarpus</taxon>
    </lineage>
</organism>
<comment type="caution">
    <text evidence="1">The sequence shown here is derived from an EMBL/GenBank/DDBJ whole genome shotgun (WGS) entry which is preliminary data.</text>
</comment>
<proteinExistence type="predicted"/>